<keyword evidence="7" id="KW-1185">Reference proteome</keyword>
<dbReference type="Gene3D" id="3.40.50.10420">
    <property type="entry name" value="NagB/RpiA/CoA transferase-like"/>
    <property type="match status" value="1"/>
</dbReference>
<organism evidence="7 8">
    <name type="scientific">Limulus polyphemus</name>
    <name type="common">Atlantic horseshoe crab</name>
    <dbReference type="NCBI Taxonomy" id="6850"/>
    <lineage>
        <taxon>Eukaryota</taxon>
        <taxon>Metazoa</taxon>
        <taxon>Ecdysozoa</taxon>
        <taxon>Arthropoda</taxon>
        <taxon>Chelicerata</taxon>
        <taxon>Merostomata</taxon>
        <taxon>Xiphosura</taxon>
        <taxon>Limulidae</taxon>
        <taxon>Limulus</taxon>
    </lineage>
</organism>
<dbReference type="RefSeq" id="XP_013778624.1">
    <property type="nucleotide sequence ID" value="XM_013923170.2"/>
</dbReference>
<proteinExistence type="inferred from homology"/>
<comment type="catalytic activity">
    <reaction evidence="4 6">
        <text>(6S)-5-formyl-5,6,7,8-tetrahydrofolate + ATP = (6R)-5,10-methenyltetrahydrofolate + ADP + phosphate</text>
        <dbReference type="Rhea" id="RHEA:10488"/>
        <dbReference type="ChEBI" id="CHEBI:30616"/>
        <dbReference type="ChEBI" id="CHEBI:43474"/>
        <dbReference type="ChEBI" id="CHEBI:57455"/>
        <dbReference type="ChEBI" id="CHEBI:57457"/>
        <dbReference type="ChEBI" id="CHEBI:456216"/>
        <dbReference type="EC" id="6.3.3.2"/>
    </reaction>
</comment>
<keyword evidence="6" id="KW-0479">Metal-binding</keyword>
<evidence type="ECO:0000256" key="4">
    <source>
        <dbReference type="ARBA" id="ARBA00036539"/>
    </source>
</evidence>
<evidence type="ECO:0000256" key="5">
    <source>
        <dbReference type="ARBA" id="ARBA00038966"/>
    </source>
</evidence>
<keyword evidence="6" id="KW-0460">Magnesium</keyword>
<gene>
    <name evidence="8" type="primary">LOC106463170</name>
</gene>
<dbReference type="InterPro" id="IPR024185">
    <property type="entry name" value="FTHF_cligase-like_sf"/>
</dbReference>
<keyword evidence="3 6" id="KW-0067">ATP-binding</keyword>
<dbReference type="PANTHER" id="PTHR23407">
    <property type="entry name" value="ATPASE INHIBITOR/5-FORMYLTETRAHYDROFOLATE CYCLO-LIGASE"/>
    <property type="match status" value="1"/>
</dbReference>
<reference evidence="8" key="1">
    <citation type="submission" date="2025-08" db="UniProtKB">
        <authorList>
            <consortium name="RefSeq"/>
        </authorList>
    </citation>
    <scope>IDENTIFICATION</scope>
    <source>
        <tissue evidence="8">Muscle</tissue>
    </source>
</reference>
<dbReference type="InterPro" id="IPR002698">
    <property type="entry name" value="FTHF_cligase"/>
</dbReference>
<protein>
    <recommendedName>
        <fullName evidence="5 6">5-formyltetrahydrofolate cyclo-ligase</fullName>
        <ecNumber evidence="5 6">6.3.3.2</ecNumber>
    </recommendedName>
</protein>
<accession>A0ABM1BBF2</accession>
<dbReference type="EC" id="6.3.3.2" evidence="5 6"/>
<dbReference type="SUPFAM" id="SSF100950">
    <property type="entry name" value="NagB/RpiA/CoA transferase-like"/>
    <property type="match status" value="1"/>
</dbReference>
<dbReference type="NCBIfam" id="TIGR02727">
    <property type="entry name" value="MTHFS_bact"/>
    <property type="match status" value="1"/>
</dbReference>
<evidence type="ECO:0000256" key="1">
    <source>
        <dbReference type="ARBA" id="ARBA00010638"/>
    </source>
</evidence>
<evidence type="ECO:0000313" key="7">
    <source>
        <dbReference type="Proteomes" id="UP000694941"/>
    </source>
</evidence>
<dbReference type="Proteomes" id="UP000694941">
    <property type="component" value="Unplaced"/>
</dbReference>
<sequence>MNSAASTALRAAKEALRVEVKKKLLSMSKDEKIRQTKLITEKLLNYERFKNSHRISLYLSTEHEVQTHGILEQILNMGKECFVPKYDPNSQHMYMVKLHSTDDLPKLSLMNWSNGQKVEDSIRDDALVAGGLDLMVIPGLAFDKRGGRIGTGQGYYDVYIDQCLHDPHGRPYLIGLAFQEQILHSIPMDEHDFVADDILYPDK</sequence>
<evidence type="ECO:0000256" key="2">
    <source>
        <dbReference type="ARBA" id="ARBA00022741"/>
    </source>
</evidence>
<keyword evidence="2 6" id="KW-0547">Nucleotide-binding</keyword>
<comment type="cofactor">
    <cofactor evidence="6">
        <name>Mg(2+)</name>
        <dbReference type="ChEBI" id="CHEBI:18420"/>
    </cofactor>
</comment>
<evidence type="ECO:0000313" key="8">
    <source>
        <dbReference type="RefSeq" id="XP_013778624.1"/>
    </source>
</evidence>
<evidence type="ECO:0000256" key="6">
    <source>
        <dbReference type="RuleBase" id="RU361279"/>
    </source>
</evidence>
<evidence type="ECO:0000256" key="3">
    <source>
        <dbReference type="ARBA" id="ARBA00022840"/>
    </source>
</evidence>
<dbReference type="InterPro" id="IPR037171">
    <property type="entry name" value="NagB/RpiA_transferase-like"/>
</dbReference>
<dbReference type="PIRSF" id="PIRSF006806">
    <property type="entry name" value="FTHF_cligase"/>
    <property type="match status" value="1"/>
</dbReference>
<dbReference type="Pfam" id="PF01812">
    <property type="entry name" value="5-FTHF_cyc-lig"/>
    <property type="match status" value="1"/>
</dbReference>
<dbReference type="GeneID" id="106463170"/>
<comment type="similarity">
    <text evidence="1 6">Belongs to the 5-formyltetrahydrofolate cyclo-ligase family.</text>
</comment>
<dbReference type="PANTHER" id="PTHR23407:SF1">
    <property type="entry name" value="5-FORMYLTETRAHYDROFOLATE CYCLO-LIGASE"/>
    <property type="match status" value="1"/>
</dbReference>
<name>A0ABM1BBF2_LIMPO</name>